<proteinExistence type="predicted"/>
<sequence length="120" mass="13872">MHSNTGFIVFYAREKKKKKLSVSRTFPISTILEIICVQHIDSPGKKEEVGIPSSVIYEDCLYLERCLYIPAPLRFTAVKYLEWDFKRRGGKEQFDYSRFLPLFSPCSGCTRALGTLKVRL</sequence>
<accession>A0AAV4VS80</accession>
<comment type="caution">
    <text evidence="1">The sequence shown here is derived from an EMBL/GenBank/DDBJ whole genome shotgun (WGS) entry which is preliminary data.</text>
</comment>
<keyword evidence="2" id="KW-1185">Reference proteome</keyword>
<organism evidence="1 2">
    <name type="scientific">Caerostris extrusa</name>
    <name type="common">Bark spider</name>
    <name type="synonym">Caerostris bankana</name>
    <dbReference type="NCBI Taxonomy" id="172846"/>
    <lineage>
        <taxon>Eukaryota</taxon>
        <taxon>Metazoa</taxon>
        <taxon>Ecdysozoa</taxon>
        <taxon>Arthropoda</taxon>
        <taxon>Chelicerata</taxon>
        <taxon>Arachnida</taxon>
        <taxon>Araneae</taxon>
        <taxon>Araneomorphae</taxon>
        <taxon>Entelegynae</taxon>
        <taxon>Araneoidea</taxon>
        <taxon>Araneidae</taxon>
        <taxon>Caerostris</taxon>
    </lineage>
</organism>
<dbReference type="Proteomes" id="UP001054945">
    <property type="component" value="Unassembled WGS sequence"/>
</dbReference>
<protein>
    <submittedName>
        <fullName evidence="1">Uncharacterized protein</fullName>
    </submittedName>
</protein>
<reference evidence="1 2" key="1">
    <citation type="submission" date="2021-06" db="EMBL/GenBank/DDBJ databases">
        <title>Caerostris extrusa draft genome.</title>
        <authorList>
            <person name="Kono N."/>
            <person name="Arakawa K."/>
        </authorList>
    </citation>
    <scope>NUCLEOTIDE SEQUENCE [LARGE SCALE GENOMIC DNA]</scope>
</reference>
<evidence type="ECO:0000313" key="1">
    <source>
        <dbReference type="EMBL" id="GIY73187.1"/>
    </source>
</evidence>
<dbReference type="AlphaFoldDB" id="A0AAV4VS80"/>
<dbReference type="EMBL" id="BPLR01015043">
    <property type="protein sequence ID" value="GIY73187.1"/>
    <property type="molecule type" value="Genomic_DNA"/>
</dbReference>
<gene>
    <name evidence="1" type="ORF">CEXT_657931</name>
</gene>
<name>A0AAV4VS80_CAEEX</name>
<evidence type="ECO:0000313" key="2">
    <source>
        <dbReference type="Proteomes" id="UP001054945"/>
    </source>
</evidence>